<evidence type="ECO:0000259" key="9">
    <source>
        <dbReference type="SMART" id="SM01097"/>
    </source>
</evidence>
<dbReference type="RefSeq" id="WP_121127770.1">
    <property type="nucleotide sequence ID" value="NZ_JBHUFK010000020.1"/>
</dbReference>
<keyword evidence="8" id="KW-0028">Amino-acid biosynthesis</keyword>
<dbReference type="PRINTS" id="PR00096">
    <property type="entry name" value="GATASE"/>
</dbReference>
<evidence type="ECO:0000256" key="5">
    <source>
        <dbReference type="ARBA" id="ARBA00022840"/>
    </source>
</evidence>
<dbReference type="InterPro" id="IPR006274">
    <property type="entry name" value="CarbamoylP_synth_ssu"/>
</dbReference>
<evidence type="ECO:0000256" key="7">
    <source>
        <dbReference type="ARBA" id="ARBA00048816"/>
    </source>
</evidence>
<dbReference type="SMART" id="SM01097">
    <property type="entry name" value="CPSase_sm_chain"/>
    <property type="match status" value="1"/>
</dbReference>
<dbReference type="PANTHER" id="PTHR43418">
    <property type="entry name" value="MULTIFUNCTIONAL TRYPTOPHAN BIOSYNTHESIS PROTEIN-RELATED"/>
    <property type="match status" value="1"/>
</dbReference>
<dbReference type="SUPFAM" id="SSF52317">
    <property type="entry name" value="Class I glutamine amidotransferase-like"/>
    <property type="match status" value="1"/>
</dbReference>
<feature type="binding site" evidence="8">
    <location>
        <position position="219"/>
    </location>
    <ligand>
        <name>L-glutamine</name>
        <dbReference type="ChEBI" id="CHEBI:58359"/>
    </ligand>
</feature>
<dbReference type="EMBL" id="RBZO01000001">
    <property type="protein sequence ID" value="RKQ18741.1"/>
    <property type="molecule type" value="Genomic_DNA"/>
</dbReference>
<evidence type="ECO:0000313" key="10">
    <source>
        <dbReference type="EMBL" id="RKQ18741.1"/>
    </source>
</evidence>
<keyword evidence="8" id="KW-0055">Arginine biosynthesis</keyword>
<feature type="domain" description="Carbamoyl-phosphate synthase small subunit N-terminal" evidence="9">
    <location>
        <begin position="2"/>
        <end position="132"/>
    </location>
</feature>
<dbReference type="UniPathway" id="UPA00068">
    <property type="reaction ID" value="UER00171"/>
</dbReference>
<dbReference type="UniPathway" id="UPA00070">
    <property type="reaction ID" value="UER00115"/>
</dbReference>
<dbReference type="Pfam" id="PF00117">
    <property type="entry name" value="GATase"/>
    <property type="match status" value="1"/>
</dbReference>
<dbReference type="HAMAP" id="MF_01209">
    <property type="entry name" value="CPSase_S_chain"/>
    <property type="match status" value="1"/>
</dbReference>
<protein>
    <recommendedName>
        <fullName evidence="8">Carbamoyl phosphate synthase small chain</fullName>
        <ecNumber evidence="8">6.3.5.5</ecNumber>
    </recommendedName>
    <alternativeName>
        <fullName evidence="8">Carbamoyl phosphate synthetase glutamine chain</fullName>
    </alternativeName>
</protein>
<feature type="region of interest" description="CPSase" evidence="8">
    <location>
        <begin position="1"/>
        <end position="169"/>
    </location>
</feature>
<dbReference type="PROSITE" id="PS51273">
    <property type="entry name" value="GATASE_TYPE_1"/>
    <property type="match status" value="1"/>
</dbReference>
<accession>A0A494Z803</accession>
<dbReference type="Gene3D" id="3.50.30.20">
    <property type="entry name" value="Carbamoyl-phosphate synthase small subunit, N-terminal domain"/>
    <property type="match status" value="1"/>
</dbReference>
<comment type="function">
    <text evidence="8">Small subunit of the glutamine-dependent carbamoyl phosphate synthetase (CPSase). CPSase catalyzes the formation of carbamoyl phosphate from the ammonia moiety of glutamine, carbonate, and phosphate donated by ATP, constituting the first step of 2 biosynthetic pathways, one leading to arginine and/or urea and the other to pyrimidine nucleotides. The small subunit (glutamine amidotransferase) binds and cleaves glutamine to supply the large subunit with the substrate ammonia.</text>
</comment>
<evidence type="ECO:0000256" key="8">
    <source>
        <dbReference type="HAMAP-Rule" id="MF_01209"/>
    </source>
</evidence>
<dbReference type="GO" id="GO:0004359">
    <property type="term" value="F:glutaminase activity"/>
    <property type="evidence" value="ECO:0007669"/>
    <property type="project" value="RHEA"/>
</dbReference>
<dbReference type="InterPro" id="IPR035686">
    <property type="entry name" value="CPSase_GATase1"/>
</dbReference>
<feature type="active site" description="Nucleophile" evidence="8">
    <location>
        <position position="244"/>
    </location>
</feature>
<dbReference type="NCBIfam" id="TIGR01368">
    <property type="entry name" value="CPSaseIIsmall"/>
    <property type="match status" value="1"/>
</dbReference>
<dbReference type="Proteomes" id="UP000281813">
    <property type="component" value="Unassembled WGS sequence"/>
</dbReference>
<dbReference type="InterPro" id="IPR002474">
    <property type="entry name" value="CarbamoylP_synth_ssu_N"/>
</dbReference>
<keyword evidence="11" id="KW-1185">Reference proteome</keyword>
<dbReference type="PRINTS" id="PR00097">
    <property type="entry name" value="ANTSNTHASEII"/>
</dbReference>
<dbReference type="EC" id="6.3.5.5" evidence="8"/>
<comment type="pathway">
    <text evidence="8">Pyrimidine metabolism; UMP biosynthesis via de novo pathway; (S)-dihydroorotate from bicarbonate: step 1/3.</text>
</comment>
<feature type="binding site" evidence="8">
    <location>
        <position position="288"/>
    </location>
    <ligand>
        <name>L-glutamine</name>
        <dbReference type="ChEBI" id="CHEBI:58359"/>
    </ligand>
</feature>
<comment type="catalytic activity">
    <reaction evidence="8">
        <text>L-glutamine + H2O = L-glutamate + NH4(+)</text>
        <dbReference type="Rhea" id="RHEA:15889"/>
        <dbReference type="ChEBI" id="CHEBI:15377"/>
        <dbReference type="ChEBI" id="CHEBI:28938"/>
        <dbReference type="ChEBI" id="CHEBI:29985"/>
        <dbReference type="ChEBI" id="CHEBI:58359"/>
    </reaction>
</comment>
<dbReference type="CDD" id="cd01744">
    <property type="entry name" value="GATase1_CPSase"/>
    <property type="match status" value="1"/>
</dbReference>
<dbReference type="InterPro" id="IPR050472">
    <property type="entry name" value="Anth_synth/Amidotransfase"/>
</dbReference>
<dbReference type="OrthoDB" id="9804328at2"/>
<dbReference type="GO" id="GO:0006541">
    <property type="term" value="P:glutamine metabolic process"/>
    <property type="evidence" value="ECO:0007669"/>
    <property type="project" value="InterPro"/>
</dbReference>
<dbReference type="InterPro" id="IPR036480">
    <property type="entry name" value="CarbP_synth_ssu_N_sf"/>
</dbReference>
<keyword evidence="8" id="KW-0665">Pyrimidine biosynthesis</keyword>
<feature type="binding site" evidence="8">
    <location>
        <position position="217"/>
    </location>
    <ligand>
        <name>L-glutamine</name>
        <dbReference type="ChEBI" id="CHEBI:58359"/>
    </ligand>
</feature>
<feature type="binding site" evidence="8">
    <location>
        <position position="46"/>
    </location>
    <ligand>
        <name>L-glutamine</name>
        <dbReference type="ChEBI" id="CHEBI:58359"/>
    </ligand>
</feature>
<dbReference type="PANTHER" id="PTHR43418:SF7">
    <property type="entry name" value="CARBAMOYL-PHOSPHATE SYNTHASE SMALL CHAIN"/>
    <property type="match status" value="1"/>
</dbReference>
<dbReference type="GO" id="GO:0044205">
    <property type="term" value="P:'de novo' UMP biosynthetic process"/>
    <property type="evidence" value="ECO:0007669"/>
    <property type="project" value="UniProtKB-UniRule"/>
</dbReference>
<feature type="binding site" evidence="8">
    <location>
        <position position="245"/>
    </location>
    <ligand>
        <name>L-glutamine</name>
        <dbReference type="ChEBI" id="CHEBI:58359"/>
    </ligand>
</feature>
<dbReference type="Gene3D" id="3.40.50.880">
    <property type="match status" value="1"/>
</dbReference>
<dbReference type="InterPro" id="IPR017926">
    <property type="entry name" value="GATASE"/>
</dbReference>
<keyword evidence="4 8" id="KW-0547">Nucleotide-binding</keyword>
<dbReference type="Pfam" id="PF00988">
    <property type="entry name" value="CPSase_sm_chain"/>
    <property type="match status" value="1"/>
</dbReference>
<gene>
    <name evidence="8" type="primary">carA</name>
    <name evidence="10" type="ORF">D8M05_01130</name>
</gene>
<dbReference type="GO" id="GO:0006526">
    <property type="term" value="P:L-arginine biosynthetic process"/>
    <property type="evidence" value="ECO:0007669"/>
    <property type="project" value="UniProtKB-UniRule"/>
</dbReference>
<dbReference type="AlphaFoldDB" id="A0A494Z803"/>
<comment type="similarity">
    <text evidence="2 8">Belongs to the CarA family.</text>
</comment>
<feature type="binding site" evidence="8">
    <location>
        <position position="286"/>
    </location>
    <ligand>
        <name>L-glutamine</name>
        <dbReference type="ChEBI" id="CHEBI:58359"/>
    </ligand>
</feature>
<organism evidence="10 11">
    <name type="scientific">Oceanobacillus bengalensis</name>
    <dbReference type="NCBI Taxonomy" id="1435466"/>
    <lineage>
        <taxon>Bacteria</taxon>
        <taxon>Bacillati</taxon>
        <taxon>Bacillota</taxon>
        <taxon>Bacilli</taxon>
        <taxon>Bacillales</taxon>
        <taxon>Bacillaceae</taxon>
        <taxon>Oceanobacillus</taxon>
    </lineage>
</organism>
<dbReference type="InterPro" id="IPR029062">
    <property type="entry name" value="Class_I_gatase-like"/>
</dbReference>
<evidence type="ECO:0000256" key="6">
    <source>
        <dbReference type="ARBA" id="ARBA00022962"/>
    </source>
</evidence>
<dbReference type="NCBIfam" id="NF009475">
    <property type="entry name" value="PRK12838.1"/>
    <property type="match status" value="1"/>
</dbReference>
<feature type="active site" evidence="8">
    <location>
        <position position="331"/>
    </location>
</feature>
<evidence type="ECO:0000256" key="3">
    <source>
        <dbReference type="ARBA" id="ARBA00022598"/>
    </source>
</evidence>
<keyword evidence="3 8" id="KW-0436">Ligase</keyword>
<feature type="binding site" evidence="8">
    <location>
        <position position="248"/>
    </location>
    <ligand>
        <name>L-glutamine</name>
        <dbReference type="ChEBI" id="CHEBI:58359"/>
    </ligand>
</feature>
<dbReference type="GO" id="GO:0006207">
    <property type="term" value="P:'de novo' pyrimidine nucleobase biosynthetic process"/>
    <property type="evidence" value="ECO:0007669"/>
    <property type="project" value="InterPro"/>
</dbReference>
<keyword evidence="5 8" id="KW-0067">ATP-binding</keyword>
<proteinExistence type="inferred from homology"/>
<reference evidence="10 11" key="1">
    <citation type="journal article" date="2015" name="Antonie Van Leeuwenhoek">
        <title>Oceanobacillus bengalensis sp. nov., a bacterium isolated from seawater of the Bay of Bengal.</title>
        <authorList>
            <person name="Yongchang O."/>
            <person name="Xiang W."/>
            <person name="Wang G."/>
        </authorList>
    </citation>
    <scope>NUCLEOTIDE SEQUENCE [LARGE SCALE GENOMIC DNA]</scope>
    <source>
        <strain evidence="10 11">MCCC 1K00260</strain>
    </source>
</reference>
<dbReference type="GO" id="GO:0004088">
    <property type="term" value="F:carbamoyl-phosphate synthase (glutamine-hydrolyzing) activity"/>
    <property type="evidence" value="ECO:0007669"/>
    <property type="project" value="UniProtKB-UniRule"/>
</dbReference>
<feature type="active site" evidence="8">
    <location>
        <position position="329"/>
    </location>
</feature>
<comment type="caution">
    <text evidence="10">The sequence shown here is derived from an EMBL/GenBank/DDBJ whole genome shotgun (WGS) entry which is preliminary data.</text>
</comment>
<evidence type="ECO:0000256" key="1">
    <source>
        <dbReference type="ARBA" id="ARBA00005077"/>
    </source>
</evidence>
<comment type="pathway">
    <text evidence="1 8">Amino-acid biosynthesis; L-arginine biosynthesis; carbamoyl phosphate from bicarbonate: step 1/1.</text>
</comment>
<keyword evidence="6 8" id="KW-0315">Glutamine amidotransferase</keyword>
<sequence length="361" mass="39683">MTKGYLILETGEEFIGDWIGSEIEMEGEVVFNTSMTGYQEMMTDPSYKGQILTFCYPIIGSYGVNDVDDESKGIAVSAVVISDVCDEPSHYQSTTSLTDKLKSENIPGLANIDTRSLVATIRKHGNVSGKILKVKDARKTKQWKEKNSLELVQSVSVNEQESYGDGHHHVVLVDFGYKKSILKALLNQDCKVTIVPYNTEFETIASLHPDGVLISNGPGDPLALTAVLPTIKALTKNFPTLGICLGHQLIVLAYGGKTEKMPFGHRGGNHPVKDLATGKVYITAQNHGYVVIADSVDKENFQISFQNVNDKTVEGIKHVHLPVQSVQFHPEAHSGPSDTEYIFKDFIQQVVTLGGRRYVKA</sequence>
<evidence type="ECO:0000313" key="11">
    <source>
        <dbReference type="Proteomes" id="UP000281813"/>
    </source>
</evidence>
<dbReference type="SUPFAM" id="SSF52021">
    <property type="entry name" value="Carbamoyl phosphate synthetase, small subunit N-terminal domain"/>
    <property type="match status" value="1"/>
</dbReference>
<evidence type="ECO:0000256" key="4">
    <source>
        <dbReference type="ARBA" id="ARBA00022741"/>
    </source>
</evidence>
<comment type="subunit">
    <text evidence="8">Composed of two chains; the small (or glutamine) chain promotes the hydrolysis of glutamine to ammonia, which is used by the large (or ammonia) chain to synthesize carbamoyl phosphate. Tetramer of heterodimers (alpha,beta)4.</text>
</comment>
<comment type="catalytic activity">
    <reaction evidence="7 8">
        <text>hydrogencarbonate + L-glutamine + 2 ATP + H2O = carbamoyl phosphate + L-glutamate + 2 ADP + phosphate + 2 H(+)</text>
        <dbReference type="Rhea" id="RHEA:18633"/>
        <dbReference type="ChEBI" id="CHEBI:15377"/>
        <dbReference type="ChEBI" id="CHEBI:15378"/>
        <dbReference type="ChEBI" id="CHEBI:17544"/>
        <dbReference type="ChEBI" id="CHEBI:29985"/>
        <dbReference type="ChEBI" id="CHEBI:30616"/>
        <dbReference type="ChEBI" id="CHEBI:43474"/>
        <dbReference type="ChEBI" id="CHEBI:58228"/>
        <dbReference type="ChEBI" id="CHEBI:58359"/>
        <dbReference type="ChEBI" id="CHEBI:456216"/>
        <dbReference type="EC" id="6.3.5.5"/>
    </reaction>
</comment>
<evidence type="ECO:0000256" key="2">
    <source>
        <dbReference type="ARBA" id="ARBA00007800"/>
    </source>
</evidence>
<feature type="binding site" evidence="8">
    <location>
        <position position="289"/>
    </location>
    <ligand>
        <name>L-glutamine</name>
        <dbReference type="ChEBI" id="CHEBI:58359"/>
    </ligand>
</feature>
<dbReference type="PRINTS" id="PR00099">
    <property type="entry name" value="CPSGATASE"/>
</dbReference>
<name>A0A494Z803_9BACI</name>
<dbReference type="GO" id="GO:0005524">
    <property type="term" value="F:ATP binding"/>
    <property type="evidence" value="ECO:0007669"/>
    <property type="project" value="UniProtKB-UniRule"/>
</dbReference>